<comment type="caution">
    <text evidence="4">The sequence shown here is derived from an EMBL/GenBank/DDBJ whole genome shotgun (WGS) entry which is preliminary data.</text>
</comment>
<dbReference type="OrthoDB" id="2117972at2759"/>
<gene>
    <name evidence="4" type="primary">pof7</name>
    <name evidence="4" type="ORF">A0J61_00346</name>
</gene>
<feature type="region of interest" description="Disordered" evidence="2">
    <location>
        <begin position="1"/>
        <end position="61"/>
    </location>
</feature>
<keyword evidence="1" id="KW-0833">Ubl conjugation pathway</keyword>
<dbReference type="Pfam" id="PF19270">
    <property type="entry name" value="FBO_C"/>
    <property type="match status" value="1"/>
</dbReference>
<dbReference type="Proteomes" id="UP000093000">
    <property type="component" value="Unassembled WGS sequence"/>
</dbReference>
<evidence type="ECO:0000256" key="2">
    <source>
        <dbReference type="SAM" id="MobiDB-lite"/>
    </source>
</evidence>
<keyword evidence="5" id="KW-1185">Reference proteome</keyword>
<organism evidence="4 5">
    <name type="scientific">Choanephora cucurbitarum</name>
    <dbReference type="NCBI Taxonomy" id="101091"/>
    <lineage>
        <taxon>Eukaryota</taxon>
        <taxon>Fungi</taxon>
        <taxon>Fungi incertae sedis</taxon>
        <taxon>Mucoromycota</taxon>
        <taxon>Mucoromycotina</taxon>
        <taxon>Mucoromycetes</taxon>
        <taxon>Mucorales</taxon>
        <taxon>Mucorineae</taxon>
        <taxon>Choanephoraceae</taxon>
        <taxon>Choanephoroideae</taxon>
        <taxon>Choanephora</taxon>
    </lineage>
</organism>
<dbReference type="InterPro" id="IPR045464">
    <property type="entry name" value="Hrt3/FBXO9_C"/>
</dbReference>
<evidence type="ECO:0000259" key="3">
    <source>
        <dbReference type="PROSITE" id="PS50181"/>
    </source>
</evidence>
<dbReference type="InterPro" id="IPR001810">
    <property type="entry name" value="F-box_dom"/>
</dbReference>
<dbReference type="PANTHER" id="PTHR12874">
    <property type="entry name" value="F-BOX ONLY PROTEIN 48-RELATED"/>
    <property type="match status" value="1"/>
</dbReference>
<dbReference type="Gene3D" id="1.20.1280.50">
    <property type="match status" value="1"/>
</dbReference>
<dbReference type="STRING" id="101091.A0A1C7NRL0"/>
<reference evidence="4 5" key="1">
    <citation type="submission" date="2016-03" db="EMBL/GenBank/DDBJ databases">
        <title>Choanephora cucurbitarum.</title>
        <authorList>
            <person name="Min B."/>
            <person name="Park H."/>
            <person name="Park J.-H."/>
            <person name="Shin H.-D."/>
            <person name="Choi I.-G."/>
        </authorList>
    </citation>
    <scope>NUCLEOTIDE SEQUENCE [LARGE SCALE GENOMIC DNA]</scope>
    <source>
        <strain evidence="4 5">KUS-F28377</strain>
    </source>
</reference>
<feature type="domain" description="F-box" evidence="3">
    <location>
        <begin position="206"/>
        <end position="255"/>
    </location>
</feature>
<feature type="compositionally biased region" description="Basic and acidic residues" evidence="2">
    <location>
        <begin position="7"/>
        <end position="43"/>
    </location>
</feature>
<dbReference type="FunCoup" id="A0A1C7NRL0">
    <property type="interactions" value="79"/>
</dbReference>
<dbReference type="GO" id="GO:0005737">
    <property type="term" value="C:cytoplasm"/>
    <property type="evidence" value="ECO:0007669"/>
    <property type="project" value="TreeGrafter"/>
</dbReference>
<dbReference type="Pfam" id="PF12937">
    <property type="entry name" value="F-box-like"/>
    <property type="match status" value="1"/>
</dbReference>
<feature type="compositionally biased region" description="Basic and acidic residues" evidence="2">
    <location>
        <begin position="50"/>
        <end position="61"/>
    </location>
</feature>
<sequence>MNSLSDNNKKGNPEQQEKDLEEFRNAWKREVQEKHSYDVHKQTGDSSKSATEKEDKHKPGEEAIDNLIEQAESLTTTDPSEPVTAMDHYVIAVDNERQGKLGKGNFSMACDTKRASAALDSYRRAFKLDPDIDFVYKKHFQKDILPKIQATKDQPQQPSEGFKHIVPLGKEYVAPSATRRDPLADLIEQFLSEDDISYIPRLDYKPVAIAKLPSEIILNILKILVLHSVSTIPYFARVCKKFFLYTRDPSIWQYACIRVFREPSMTLADSRQRCMEYVQKFDGHWMRMFIDRPRIRYDGLYISTCHYIRPGTSDTAWNKPIHLVTYYRYLRFFPDGRILKHVTTEEPAHVVKQLQLGFNKKQSFHGQFTMDAEDHISIVMKDFTLPRETFRLSLKIKTTHRGKHNKLNWDQYSSTSAGIDRDDHLYDLKLLKPYFFSPVRSYRVHYPDELQEEADLDHSLLLMLD</sequence>
<name>A0A1C7NRL0_9FUNG</name>
<evidence type="ECO:0000313" key="5">
    <source>
        <dbReference type="Proteomes" id="UP000093000"/>
    </source>
</evidence>
<dbReference type="GO" id="GO:0031146">
    <property type="term" value="P:SCF-dependent proteasomal ubiquitin-dependent protein catabolic process"/>
    <property type="evidence" value="ECO:0007669"/>
    <property type="project" value="TreeGrafter"/>
</dbReference>
<accession>A0A1C7NRL0</accession>
<dbReference type="AlphaFoldDB" id="A0A1C7NRL0"/>
<dbReference type="GO" id="GO:0019005">
    <property type="term" value="C:SCF ubiquitin ligase complex"/>
    <property type="evidence" value="ECO:0007669"/>
    <property type="project" value="TreeGrafter"/>
</dbReference>
<protein>
    <submittedName>
        <fullName evidence="4">F-box protein pof7</fullName>
    </submittedName>
</protein>
<dbReference type="EMBL" id="LUGH01000007">
    <property type="protein sequence ID" value="OBZ91610.1"/>
    <property type="molecule type" value="Genomic_DNA"/>
</dbReference>
<evidence type="ECO:0000313" key="4">
    <source>
        <dbReference type="EMBL" id="OBZ91610.1"/>
    </source>
</evidence>
<proteinExistence type="predicted"/>
<dbReference type="PROSITE" id="PS50181">
    <property type="entry name" value="FBOX"/>
    <property type="match status" value="1"/>
</dbReference>
<dbReference type="InParanoid" id="A0A1C7NRL0"/>
<dbReference type="InterPro" id="IPR036047">
    <property type="entry name" value="F-box-like_dom_sf"/>
</dbReference>
<dbReference type="CDD" id="cd22089">
    <property type="entry name" value="F-box_FBXO9"/>
    <property type="match status" value="1"/>
</dbReference>
<dbReference type="SUPFAM" id="SSF81383">
    <property type="entry name" value="F-box domain"/>
    <property type="match status" value="1"/>
</dbReference>
<dbReference type="PANTHER" id="PTHR12874:SF9">
    <property type="entry name" value="F-BOX ONLY PROTEIN 48"/>
    <property type="match status" value="1"/>
</dbReference>
<evidence type="ECO:0000256" key="1">
    <source>
        <dbReference type="ARBA" id="ARBA00022786"/>
    </source>
</evidence>